<dbReference type="GO" id="GO:0051321">
    <property type="term" value="P:meiotic cell cycle"/>
    <property type="evidence" value="ECO:0007669"/>
    <property type="project" value="TreeGrafter"/>
</dbReference>
<protein>
    <recommendedName>
        <fullName evidence="5">Gamma-tubulin complex component</fullName>
    </recommendedName>
</protein>
<dbReference type="Pfam" id="PF04130">
    <property type="entry name" value="GCP_C_terminal"/>
    <property type="match status" value="1"/>
</dbReference>
<dbReference type="InterPro" id="IPR007259">
    <property type="entry name" value="GCP"/>
</dbReference>
<evidence type="ECO:0000256" key="1">
    <source>
        <dbReference type="ARBA" id="ARBA00010337"/>
    </source>
</evidence>
<dbReference type="OMA" id="GCSFANC"/>
<proteinExistence type="inferred from homology"/>
<evidence type="ECO:0000313" key="8">
    <source>
        <dbReference type="EMBL" id="SSX27846.1"/>
    </source>
</evidence>
<evidence type="ECO:0000256" key="3">
    <source>
        <dbReference type="ARBA" id="ARBA00022701"/>
    </source>
</evidence>
<dbReference type="InterPro" id="IPR042241">
    <property type="entry name" value="GCP_C_sf"/>
</dbReference>
<reference evidence="8" key="1">
    <citation type="submission" date="2018-07" db="EMBL/GenBank/DDBJ databases">
        <authorList>
            <person name="Quirk P.G."/>
            <person name="Krulwich T.A."/>
        </authorList>
    </citation>
    <scope>NUCLEOTIDE SEQUENCE</scope>
</reference>
<dbReference type="GO" id="GO:0031122">
    <property type="term" value="P:cytoplasmic microtubule organization"/>
    <property type="evidence" value="ECO:0007669"/>
    <property type="project" value="TreeGrafter"/>
</dbReference>
<evidence type="ECO:0000259" key="7">
    <source>
        <dbReference type="Pfam" id="PF17681"/>
    </source>
</evidence>
<keyword evidence="2 5" id="KW-0963">Cytoplasm</keyword>
<gene>
    <name evidence="8" type="primary">CSON014889</name>
</gene>
<comment type="subcellular location">
    <subcellularLocation>
        <location evidence="5">Cytoplasm</location>
        <location evidence="5">Cytoskeleton</location>
        <location evidence="5">Microtubule organizing center</location>
    </subcellularLocation>
</comment>
<dbReference type="InterPro" id="IPR040457">
    <property type="entry name" value="GCP_C"/>
</dbReference>
<dbReference type="VEuPathDB" id="VectorBase:CSON014889"/>
<name>A0A336MC89_CULSO</name>
<dbReference type="EMBL" id="UFQT01000888">
    <property type="protein sequence ID" value="SSX27846.1"/>
    <property type="molecule type" value="Genomic_DNA"/>
</dbReference>
<dbReference type="InterPro" id="IPR041470">
    <property type="entry name" value="GCP_N"/>
</dbReference>
<organism evidence="8">
    <name type="scientific">Culicoides sonorensis</name>
    <name type="common">Biting midge</name>
    <dbReference type="NCBI Taxonomy" id="179676"/>
    <lineage>
        <taxon>Eukaryota</taxon>
        <taxon>Metazoa</taxon>
        <taxon>Ecdysozoa</taxon>
        <taxon>Arthropoda</taxon>
        <taxon>Hexapoda</taxon>
        <taxon>Insecta</taxon>
        <taxon>Pterygota</taxon>
        <taxon>Neoptera</taxon>
        <taxon>Endopterygota</taxon>
        <taxon>Diptera</taxon>
        <taxon>Nematocera</taxon>
        <taxon>Chironomoidea</taxon>
        <taxon>Ceratopogonidae</taxon>
        <taxon>Ceratopogoninae</taxon>
        <taxon>Culicoides</taxon>
        <taxon>Monoculicoides</taxon>
    </lineage>
</organism>
<evidence type="ECO:0000256" key="4">
    <source>
        <dbReference type="ARBA" id="ARBA00023212"/>
    </source>
</evidence>
<evidence type="ECO:0000259" key="6">
    <source>
        <dbReference type="Pfam" id="PF04130"/>
    </source>
</evidence>
<feature type="domain" description="Gamma tubulin complex component C-terminal" evidence="6">
    <location>
        <begin position="461"/>
        <end position="769"/>
    </location>
</feature>
<evidence type="ECO:0000256" key="5">
    <source>
        <dbReference type="RuleBase" id="RU363050"/>
    </source>
</evidence>
<dbReference type="GO" id="GO:0000278">
    <property type="term" value="P:mitotic cell cycle"/>
    <property type="evidence" value="ECO:0007669"/>
    <property type="project" value="TreeGrafter"/>
</dbReference>
<keyword evidence="4 5" id="KW-0206">Cytoskeleton</keyword>
<sequence>MNKIKLFKILKSLLIESNIKWSFEEIINSFKNPRCDKKNLHCLVQAIFKNKTTEIISEFDSLAEANDNFTALMMLVEKFYFDKLYENVKPSIKTRPCSNYTKSNVESPRVSSTNVSLKLTNEKTILVDFDSIIINRSTQSWNFNEFQGYANFSKKSIIGIPFSSVQALAVKEVLYCLTGIKGLLIIPNSRADNETLTEFTLSSDLSETLRDLIQEITPLAIFYANIQQFTQFAVLPNNGQVLHSLSDALKSILYDYYLSIIHLETMFLNQKLGLHKIIYFLKEITITMEKISEITTVIKNRELKGGSVLTLLHERIVSLSGDVNTQHILKFLSQSSDVPYLEMLRLWISKGIIYDPGNEFFIKDCQLTLNGQSIHSLVYWEGRYIVQPEKIPLHFIPFADKILRTGKYLNVIRECRNQLKIEDHIDFKLIHLEKKYAHVVNEAYNYASSSLLKLIMHEYDLFGRFLSVKRYFLLNQGDFIVQFMDACEQELVKNVEKVIPMKLKSLLELTLRLSSAKYDKYQDDLTTMLLPYSLFTQMTKLLNNSTYSEQEEPPELNGIDCFSFGYEVQWPMSIVFNQSVMAKYQMIFRELFYFKHVERLLHRLWTISNGFCNMNSERTIDLYRSSFILRQQMMNAIQNIEYYLMIEVIEPNWHLFFQRLGKVKNIDDVLILHQDFLDHCLKNCMLTYPTLLKAVISVCNVCIEFCDFIQEESERKVEITFQNMVQKFSEKFTKEIHSLLREIHNISSNNMSDLKFFNLVHRINSNSFYSDSK</sequence>
<dbReference type="GO" id="GO:0007020">
    <property type="term" value="P:microtubule nucleation"/>
    <property type="evidence" value="ECO:0007669"/>
    <property type="project" value="InterPro"/>
</dbReference>
<dbReference type="GO" id="GO:0051011">
    <property type="term" value="F:microtubule minus-end binding"/>
    <property type="evidence" value="ECO:0007669"/>
    <property type="project" value="TreeGrafter"/>
</dbReference>
<evidence type="ECO:0000256" key="2">
    <source>
        <dbReference type="ARBA" id="ARBA00022490"/>
    </source>
</evidence>
<dbReference type="GO" id="GO:0051225">
    <property type="term" value="P:spindle assembly"/>
    <property type="evidence" value="ECO:0007669"/>
    <property type="project" value="TreeGrafter"/>
</dbReference>
<accession>A0A336MC89</accession>
<dbReference type="Pfam" id="PF17681">
    <property type="entry name" value="GCP_N_terminal"/>
    <property type="match status" value="1"/>
</dbReference>
<dbReference type="PANTHER" id="PTHR19302:SF13">
    <property type="entry name" value="GAMMA-TUBULIN COMPLEX COMPONENT 2"/>
    <property type="match status" value="1"/>
</dbReference>
<dbReference type="PANTHER" id="PTHR19302">
    <property type="entry name" value="GAMMA TUBULIN COMPLEX PROTEIN"/>
    <property type="match status" value="1"/>
</dbReference>
<dbReference type="GO" id="GO:0043015">
    <property type="term" value="F:gamma-tubulin binding"/>
    <property type="evidence" value="ECO:0007669"/>
    <property type="project" value="InterPro"/>
</dbReference>
<keyword evidence="3 5" id="KW-0493">Microtubule</keyword>
<dbReference type="AlphaFoldDB" id="A0A336MC89"/>
<dbReference type="GO" id="GO:0000922">
    <property type="term" value="C:spindle pole"/>
    <property type="evidence" value="ECO:0007669"/>
    <property type="project" value="InterPro"/>
</dbReference>
<feature type="domain" description="Gamma tubulin complex component protein N-terminal" evidence="7">
    <location>
        <begin position="170"/>
        <end position="458"/>
    </location>
</feature>
<comment type="similarity">
    <text evidence="1 5">Belongs to the TUBGCP family.</text>
</comment>
<dbReference type="Gene3D" id="1.20.120.1900">
    <property type="entry name" value="Gamma-tubulin complex, C-terminal domain"/>
    <property type="match status" value="1"/>
</dbReference>
<dbReference type="GO" id="GO:0000930">
    <property type="term" value="C:gamma-tubulin complex"/>
    <property type="evidence" value="ECO:0007669"/>
    <property type="project" value="TreeGrafter"/>
</dbReference>
<dbReference type="GO" id="GO:0005874">
    <property type="term" value="C:microtubule"/>
    <property type="evidence" value="ECO:0007669"/>
    <property type="project" value="UniProtKB-KW"/>
</dbReference>